<evidence type="ECO:0000256" key="5">
    <source>
        <dbReference type="ARBA" id="ARBA00022598"/>
    </source>
</evidence>
<dbReference type="Pfam" id="PF23493">
    <property type="entry name" value="CysS_C"/>
    <property type="match status" value="1"/>
</dbReference>
<feature type="short sequence motif" description="'KMSKS' region" evidence="13">
    <location>
        <begin position="267"/>
        <end position="271"/>
    </location>
</feature>
<feature type="binding site" evidence="13">
    <location>
        <position position="29"/>
    </location>
    <ligand>
        <name>Zn(2+)</name>
        <dbReference type="ChEBI" id="CHEBI:29105"/>
    </ligand>
</feature>
<dbReference type="FunFam" id="3.40.50.620:FF:000068">
    <property type="entry name" value="Cysteine--tRNA ligase"/>
    <property type="match status" value="1"/>
</dbReference>
<feature type="binding site" evidence="13">
    <location>
        <position position="270"/>
    </location>
    <ligand>
        <name>ATP</name>
        <dbReference type="ChEBI" id="CHEBI:30616"/>
    </ligand>
</feature>
<dbReference type="EMBL" id="JABDJR010000132">
    <property type="protein sequence ID" value="NNF05805.1"/>
    <property type="molecule type" value="Genomic_DNA"/>
</dbReference>
<evidence type="ECO:0000256" key="8">
    <source>
        <dbReference type="ARBA" id="ARBA00022833"/>
    </source>
</evidence>
<dbReference type="GO" id="GO:0008270">
    <property type="term" value="F:zinc ion binding"/>
    <property type="evidence" value="ECO:0007669"/>
    <property type="project" value="UniProtKB-UniRule"/>
</dbReference>
<dbReference type="GO" id="GO:0006423">
    <property type="term" value="P:cysteinyl-tRNA aminoacylation"/>
    <property type="evidence" value="ECO:0007669"/>
    <property type="project" value="UniProtKB-UniRule"/>
</dbReference>
<dbReference type="Proteomes" id="UP000547674">
    <property type="component" value="Unassembled WGS sequence"/>
</dbReference>
<evidence type="ECO:0000256" key="3">
    <source>
        <dbReference type="ARBA" id="ARBA00011245"/>
    </source>
</evidence>
<dbReference type="Gene3D" id="1.20.120.1910">
    <property type="entry name" value="Cysteine-tRNA ligase, C-terminal anti-codon recognition domain"/>
    <property type="match status" value="1"/>
</dbReference>
<dbReference type="AlphaFoldDB" id="A0A7Y2E9C7"/>
<dbReference type="GO" id="GO:0004817">
    <property type="term" value="F:cysteine-tRNA ligase activity"/>
    <property type="evidence" value="ECO:0007669"/>
    <property type="project" value="UniProtKB-UniRule"/>
</dbReference>
<dbReference type="CDD" id="cd00672">
    <property type="entry name" value="CysRS_core"/>
    <property type="match status" value="1"/>
</dbReference>
<dbReference type="Gene3D" id="3.40.50.620">
    <property type="entry name" value="HUPs"/>
    <property type="match status" value="1"/>
</dbReference>
<evidence type="ECO:0000256" key="9">
    <source>
        <dbReference type="ARBA" id="ARBA00022840"/>
    </source>
</evidence>
<keyword evidence="10 13" id="KW-0648">Protein biosynthesis</keyword>
<comment type="caution">
    <text evidence="16">The sequence shown here is derived from an EMBL/GenBank/DDBJ whole genome shotgun (WGS) entry which is preliminary data.</text>
</comment>
<keyword evidence="9 13" id="KW-0067">ATP-binding</keyword>
<feature type="short sequence motif" description="'HIGH' region" evidence="13">
    <location>
        <begin position="31"/>
        <end position="41"/>
    </location>
</feature>
<comment type="cofactor">
    <cofactor evidence="13">
        <name>Zn(2+)</name>
        <dbReference type="ChEBI" id="CHEBI:29105"/>
    </cofactor>
    <text evidence="13">Binds 1 zinc ion per subunit.</text>
</comment>
<sequence>MSIRIYDTLKGEKVPFEPVRAGHVGMYVCGVTVQNVPHVGHMRSSIVGDSIRRFFEWQGDEVTFVYNFTDVDDKIIAIANDEGVDFTVVARRNEVLFLKYADMLNIKSASHYPRVTEHIQEIIDIIQKLIDKGKAYAAPNGDVFYRVRSFNGYGKLSKKNIDDLQSGSRVQVDEAKEDPLDFALWKSAKPGEPAWETPWGSGRPGWHIECSAMSMKYLGETLDIHGGGEDLIFPHHENEIAQSEGASGKCFSNYWVHNGWVTLGGEKMSKSTFKFRPISEVVEDFEPEAIRFYLQSTHYRSPIEFIEERLREAEKAYGKLRNTLLEAAKRTLAGEHPREEEIQAEGAKHREAFIEAMSDDFNTARALGSLFDLSRTINRALDETPGSKSPAVQSAVDSLFELGQVLGLFWLPLEDEGEDIPEEIQALLKQRNDARASKDWAKADEARDALAAAGWVVEDRADGPRLKRK</sequence>
<organism evidence="16 17">
    <name type="scientific">Eiseniibacteriota bacterium</name>
    <dbReference type="NCBI Taxonomy" id="2212470"/>
    <lineage>
        <taxon>Bacteria</taxon>
        <taxon>Candidatus Eiseniibacteriota</taxon>
    </lineage>
</organism>
<dbReference type="GO" id="GO:0005829">
    <property type="term" value="C:cytosol"/>
    <property type="evidence" value="ECO:0007669"/>
    <property type="project" value="TreeGrafter"/>
</dbReference>
<dbReference type="EC" id="6.1.1.16" evidence="13"/>
<comment type="catalytic activity">
    <reaction evidence="12 13">
        <text>tRNA(Cys) + L-cysteine + ATP = L-cysteinyl-tRNA(Cys) + AMP + diphosphate</text>
        <dbReference type="Rhea" id="RHEA:17773"/>
        <dbReference type="Rhea" id="RHEA-COMP:9661"/>
        <dbReference type="Rhea" id="RHEA-COMP:9679"/>
        <dbReference type="ChEBI" id="CHEBI:30616"/>
        <dbReference type="ChEBI" id="CHEBI:33019"/>
        <dbReference type="ChEBI" id="CHEBI:35235"/>
        <dbReference type="ChEBI" id="CHEBI:78442"/>
        <dbReference type="ChEBI" id="CHEBI:78517"/>
        <dbReference type="ChEBI" id="CHEBI:456215"/>
        <dbReference type="EC" id="6.1.1.16"/>
    </reaction>
</comment>
<dbReference type="PANTHER" id="PTHR10890:SF3">
    <property type="entry name" value="CYSTEINE--TRNA LIGASE, CYTOPLASMIC"/>
    <property type="match status" value="1"/>
</dbReference>
<evidence type="ECO:0000256" key="4">
    <source>
        <dbReference type="ARBA" id="ARBA00022490"/>
    </source>
</evidence>
<dbReference type="InterPro" id="IPR015803">
    <property type="entry name" value="Cys-tRNA-ligase"/>
</dbReference>
<reference evidence="16 17" key="1">
    <citation type="submission" date="2020-03" db="EMBL/GenBank/DDBJ databases">
        <title>Metabolic flexibility allows generalist bacteria to become dominant in a frequently disturbed ecosystem.</title>
        <authorList>
            <person name="Chen Y.-J."/>
            <person name="Leung P.M."/>
            <person name="Bay S.K."/>
            <person name="Hugenholtz P."/>
            <person name="Kessler A.J."/>
            <person name="Shelley G."/>
            <person name="Waite D.W."/>
            <person name="Cook P.L."/>
            <person name="Greening C."/>
        </authorList>
    </citation>
    <scope>NUCLEOTIDE SEQUENCE [LARGE SCALE GENOMIC DNA]</scope>
    <source>
        <strain evidence="16">SS_bin_28</strain>
    </source>
</reference>
<keyword evidence="8 13" id="KW-0862">Zinc</keyword>
<feature type="coiled-coil region" evidence="14">
    <location>
        <begin position="303"/>
        <end position="330"/>
    </location>
</feature>
<dbReference type="HAMAP" id="MF_00041">
    <property type="entry name" value="Cys_tRNA_synth"/>
    <property type="match status" value="1"/>
</dbReference>
<evidence type="ECO:0000313" key="17">
    <source>
        <dbReference type="Proteomes" id="UP000547674"/>
    </source>
</evidence>
<accession>A0A7Y2E9C7</accession>
<evidence type="ECO:0000256" key="10">
    <source>
        <dbReference type="ARBA" id="ARBA00022917"/>
    </source>
</evidence>
<dbReference type="InterPro" id="IPR015273">
    <property type="entry name" value="Cys-tRNA-synt_Ia_DALR"/>
</dbReference>
<keyword evidence="5 13" id="KW-0436">Ligase</keyword>
<keyword evidence="4 13" id="KW-0963">Cytoplasm</keyword>
<gene>
    <name evidence="13" type="primary">cysS</name>
    <name evidence="16" type="ORF">HKN21_03525</name>
</gene>
<dbReference type="Pfam" id="PF09190">
    <property type="entry name" value="DALR_2"/>
    <property type="match status" value="1"/>
</dbReference>
<comment type="subcellular location">
    <subcellularLocation>
        <location evidence="1 13">Cytoplasm</location>
    </subcellularLocation>
</comment>
<dbReference type="SUPFAM" id="SSF47323">
    <property type="entry name" value="Anticodon-binding domain of a subclass of class I aminoacyl-tRNA synthetases"/>
    <property type="match status" value="1"/>
</dbReference>
<comment type="similarity">
    <text evidence="2 13">Belongs to the class-I aminoacyl-tRNA synthetase family.</text>
</comment>
<dbReference type="GO" id="GO:0005524">
    <property type="term" value="F:ATP binding"/>
    <property type="evidence" value="ECO:0007669"/>
    <property type="project" value="UniProtKB-UniRule"/>
</dbReference>
<keyword evidence="14" id="KW-0175">Coiled coil</keyword>
<dbReference type="InterPro" id="IPR032678">
    <property type="entry name" value="tRNA-synt_1_cat_dom"/>
</dbReference>
<dbReference type="InterPro" id="IPR009080">
    <property type="entry name" value="tRNAsynth_Ia_anticodon-bd"/>
</dbReference>
<dbReference type="NCBIfam" id="TIGR00435">
    <property type="entry name" value="cysS"/>
    <property type="match status" value="1"/>
</dbReference>
<evidence type="ECO:0000256" key="14">
    <source>
        <dbReference type="SAM" id="Coils"/>
    </source>
</evidence>
<proteinExistence type="inferred from homology"/>
<evidence type="ECO:0000256" key="7">
    <source>
        <dbReference type="ARBA" id="ARBA00022741"/>
    </source>
</evidence>
<dbReference type="InterPro" id="IPR056411">
    <property type="entry name" value="CysS_C"/>
</dbReference>
<evidence type="ECO:0000256" key="13">
    <source>
        <dbReference type="HAMAP-Rule" id="MF_00041"/>
    </source>
</evidence>
<dbReference type="PRINTS" id="PR00983">
    <property type="entry name" value="TRNASYNTHCYS"/>
</dbReference>
<evidence type="ECO:0000256" key="11">
    <source>
        <dbReference type="ARBA" id="ARBA00023146"/>
    </source>
</evidence>
<evidence type="ECO:0000256" key="2">
    <source>
        <dbReference type="ARBA" id="ARBA00005594"/>
    </source>
</evidence>
<dbReference type="SUPFAM" id="SSF52374">
    <property type="entry name" value="Nucleotidylyl transferase"/>
    <property type="match status" value="1"/>
</dbReference>
<dbReference type="InterPro" id="IPR014729">
    <property type="entry name" value="Rossmann-like_a/b/a_fold"/>
</dbReference>
<keyword evidence="7 13" id="KW-0547">Nucleotide-binding</keyword>
<feature type="binding site" evidence="13">
    <location>
        <position position="235"/>
    </location>
    <ligand>
        <name>Zn(2+)</name>
        <dbReference type="ChEBI" id="CHEBI:29105"/>
    </ligand>
</feature>
<name>A0A7Y2E9C7_UNCEI</name>
<evidence type="ECO:0000256" key="1">
    <source>
        <dbReference type="ARBA" id="ARBA00004496"/>
    </source>
</evidence>
<protein>
    <recommendedName>
        <fullName evidence="13">Cysteine--tRNA ligase</fullName>
        <ecNumber evidence="13">6.1.1.16</ecNumber>
    </recommendedName>
    <alternativeName>
        <fullName evidence="13">Cysteinyl-tRNA synthetase</fullName>
        <shortName evidence="13">CysRS</shortName>
    </alternativeName>
</protein>
<evidence type="ECO:0000256" key="12">
    <source>
        <dbReference type="ARBA" id="ARBA00047398"/>
    </source>
</evidence>
<dbReference type="PANTHER" id="PTHR10890">
    <property type="entry name" value="CYSTEINYL-TRNA SYNTHETASE"/>
    <property type="match status" value="1"/>
</dbReference>
<comment type="subunit">
    <text evidence="3 13">Monomer.</text>
</comment>
<feature type="binding site" evidence="13">
    <location>
        <position position="210"/>
    </location>
    <ligand>
        <name>Zn(2+)</name>
        <dbReference type="ChEBI" id="CHEBI:29105"/>
    </ligand>
</feature>
<dbReference type="InterPro" id="IPR024909">
    <property type="entry name" value="Cys-tRNA/MSH_ligase"/>
</dbReference>
<feature type="domain" description="Cysteinyl-tRNA synthetase class Ia DALR" evidence="15">
    <location>
        <begin position="352"/>
        <end position="417"/>
    </location>
</feature>
<evidence type="ECO:0000259" key="15">
    <source>
        <dbReference type="SMART" id="SM00840"/>
    </source>
</evidence>
<evidence type="ECO:0000256" key="6">
    <source>
        <dbReference type="ARBA" id="ARBA00022723"/>
    </source>
</evidence>
<keyword evidence="6 13" id="KW-0479">Metal-binding</keyword>
<dbReference type="Pfam" id="PF01406">
    <property type="entry name" value="tRNA-synt_1e"/>
    <property type="match status" value="1"/>
</dbReference>
<evidence type="ECO:0000313" key="16">
    <source>
        <dbReference type="EMBL" id="NNF05805.1"/>
    </source>
</evidence>
<keyword evidence="11 13" id="KW-0030">Aminoacyl-tRNA synthetase</keyword>
<feature type="binding site" evidence="13">
    <location>
        <position position="239"/>
    </location>
    <ligand>
        <name>Zn(2+)</name>
        <dbReference type="ChEBI" id="CHEBI:29105"/>
    </ligand>
</feature>
<dbReference type="SMART" id="SM00840">
    <property type="entry name" value="DALR_2"/>
    <property type="match status" value="1"/>
</dbReference>